<dbReference type="InterPro" id="IPR011990">
    <property type="entry name" value="TPR-like_helical_dom_sf"/>
</dbReference>
<dbReference type="EMBL" id="JAVDQD010000008">
    <property type="protein sequence ID" value="MDR6241383.1"/>
    <property type="molecule type" value="Genomic_DNA"/>
</dbReference>
<dbReference type="SUPFAM" id="SSF53300">
    <property type="entry name" value="vWA-like"/>
    <property type="match status" value="1"/>
</dbReference>
<dbReference type="AlphaFoldDB" id="A0AAE3XRF5"/>
<keyword evidence="5" id="KW-1185">Reference proteome</keyword>
<dbReference type="InterPro" id="IPR019734">
    <property type="entry name" value="TPR_rpt"/>
</dbReference>
<dbReference type="PROSITE" id="PS51468">
    <property type="entry name" value="VIT"/>
    <property type="match status" value="1"/>
</dbReference>
<dbReference type="InterPro" id="IPR036465">
    <property type="entry name" value="vWFA_dom_sf"/>
</dbReference>
<dbReference type="SUPFAM" id="SSF48452">
    <property type="entry name" value="TPR-like"/>
    <property type="match status" value="1"/>
</dbReference>
<evidence type="ECO:0000256" key="1">
    <source>
        <dbReference type="PROSITE-ProRule" id="PRU00339"/>
    </source>
</evidence>
<comment type="caution">
    <text evidence="4">The sequence shown here is derived from an EMBL/GenBank/DDBJ whole genome shotgun (WGS) entry which is preliminary data.</text>
</comment>
<sequence length="1007" mass="116181">MRNYFLLFFLMSLSVTLVAQTPTLKVSENGKKTNLEIQRMHVSVEIIGNIAVTTCDMLFANHTNLILEGDFVLPLKADQEICRYALDINGELREGVVIEKVKARQTYETIVRRKIDPGIIQITKGNIFKTQIYPIPANGTKRVVIAWSENLSTKNNHLKYTLPLNSDQSIGNFKLNVNVLNKNLEVNDKINHQNFSFDKQHNSSIYKFERNNYIPSEAITFALPKLDHDKFHLFTHEEQGITFFQLQTSIPELSTSLKPTPNRIAIYWDISSSANNDQKLKEKEFLSQYLQMISKYNPKAKIDLYSFNIYSKYITTFKLHNNHDNIMEKVNSLEYDGATQIDNIFSTIKDYKYDEILLFSDGINTIGKDKIYHPLVKNEISLIPIHTIVSSLGSNYSLLKRVSKESDGRFIDLHTQDIDQAINELNVSKEKLINIKVKNGNAVEIYPKTPYVVDKEIFITGKMIGEEAMLILNFGKDGRITQTKTIAISAKKAKKHHWAKRAWASGKLDELSMNYETNRSEILNLSKKHSILSKGTSFIVLDNLRDYVTHEIVPPPSMQEAYYRMLKRKPIPAKVSHEQVLAFSQNYMNKLSYWYDNTKISQKKKTNFQMDSDLEEVIDIPQTTQPPPPPVNFSNDEREEEIEVDFDIEIEEDSELEEVILEEAPMEEEAVEEFSNNSSNSIRMRNNSGRAGYLKTKENISNKSSIKLLPWESNAEYLSFIKNASDENLESIYYSLKMQNLKRPAFFIQVADWYFLQGKSQRASEILSNIVEMDLENPELLKTTARRFRQAQQYSFAIELYKEILKLRPEEPQSYRDLALCLEESGDYQAAFDHFAMILNKEWGRFEPIKEVVLTEINHLITLHKDSIDTSRLDSSLIKEMPVDIKIVIDWSSNDNDIDLWVTDPRNEKCYYKNTTTKIKGKISKDFTQGYGPEEFLIKQAISGNYIVEINYYSESRQRITGPVTVSATMYTNYGRSNEKKEQSTAQLETGKKTLKIAELAFKPDSI</sequence>
<feature type="chain" id="PRO_5042195297" evidence="2">
    <location>
        <begin position="20"/>
        <end position="1007"/>
    </location>
</feature>
<reference evidence="4" key="1">
    <citation type="submission" date="2023-07" db="EMBL/GenBank/DDBJ databases">
        <title>Genomic Encyclopedia of Type Strains, Phase IV (KMG-IV): sequencing the most valuable type-strain genomes for metagenomic binning, comparative biology and taxonomic classification.</title>
        <authorList>
            <person name="Goeker M."/>
        </authorList>
    </citation>
    <scope>NUCLEOTIDE SEQUENCE</scope>
    <source>
        <strain evidence="4">DSM 26174</strain>
    </source>
</reference>
<dbReference type="InterPro" id="IPR019220">
    <property type="entry name" value="DUF2135"/>
</dbReference>
<feature type="repeat" description="TPR" evidence="1">
    <location>
        <begin position="778"/>
        <end position="811"/>
    </location>
</feature>
<dbReference type="Pfam" id="PF08487">
    <property type="entry name" value="VIT"/>
    <property type="match status" value="1"/>
</dbReference>
<dbReference type="PANTHER" id="PTHR45737:SF6">
    <property type="entry name" value="VON WILLEBRAND FACTOR A DOMAIN-CONTAINING PROTEIN 5A"/>
    <property type="match status" value="1"/>
</dbReference>
<evidence type="ECO:0000313" key="5">
    <source>
        <dbReference type="Proteomes" id="UP001185092"/>
    </source>
</evidence>
<proteinExistence type="predicted"/>
<name>A0AAE3XRF5_9BACT</name>
<evidence type="ECO:0000256" key="2">
    <source>
        <dbReference type="SAM" id="SignalP"/>
    </source>
</evidence>
<dbReference type="PROSITE" id="PS50005">
    <property type="entry name" value="TPR"/>
    <property type="match status" value="1"/>
</dbReference>
<protein>
    <submittedName>
        <fullName evidence="4">Tetratricopeptide (TPR) repeat protein</fullName>
    </submittedName>
</protein>
<evidence type="ECO:0000313" key="4">
    <source>
        <dbReference type="EMBL" id="MDR6241383.1"/>
    </source>
</evidence>
<dbReference type="Gene3D" id="3.40.50.410">
    <property type="entry name" value="von Willebrand factor, type A domain"/>
    <property type="match status" value="1"/>
</dbReference>
<organism evidence="4 5">
    <name type="scientific">Aureibacter tunicatorum</name>
    <dbReference type="NCBI Taxonomy" id="866807"/>
    <lineage>
        <taxon>Bacteria</taxon>
        <taxon>Pseudomonadati</taxon>
        <taxon>Bacteroidota</taxon>
        <taxon>Cytophagia</taxon>
        <taxon>Cytophagales</taxon>
        <taxon>Persicobacteraceae</taxon>
        <taxon>Aureibacter</taxon>
    </lineage>
</organism>
<feature type="signal peptide" evidence="2">
    <location>
        <begin position="1"/>
        <end position="19"/>
    </location>
</feature>
<keyword evidence="1" id="KW-0802">TPR repeat</keyword>
<dbReference type="Pfam" id="PF09906">
    <property type="entry name" value="DUF2135"/>
    <property type="match status" value="1"/>
</dbReference>
<evidence type="ECO:0000259" key="3">
    <source>
        <dbReference type="PROSITE" id="PS51468"/>
    </source>
</evidence>
<dbReference type="Proteomes" id="UP001185092">
    <property type="component" value="Unassembled WGS sequence"/>
</dbReference>
<keyword evidence="2" id="KW-0732">Signal</keyword>
<accession>A0AAE3XRF5</accession>
<feature type="domain" description="VIT" evidence="3">
    <location>
        <begin position="21"/>
        <end position="149"/>
    </location>
</feature>
<dbReference type="Gene3D" id="1.25.40.10">
    <property type="entry name" value="Tetratricopeptide repeat domain"/>
    <property type="match status" value="1"/>
</dbReference>
<gene>
    <name evidence="4" type="ORF">HNQ88_004470</name>
</gene>
<dbReference type="RefSeq" id="WP_309942093.1">
    <property type="nucleotide sequence ID" value="NZ_AP025306.1"/>
</dbReference>
<dbReference type="PANTHER" id="PTHR45737">
    <property type="entry name" value="VON WILLEBRAND FACTOR A DOMAIN-CONTAINING PROTEIN 5A"/>
    <property type="match status" value="1"/>
</dbReference>
<dbReference type="CDD" id="cd00198">
    <property type="entry name" value="vWFA"/>
    <property type="match status" value="1"/>
</dbReference>
<dbReference type="InterPro" id="IPR013694">
    <property type="entry name" value="VIT"/>
</dbReference>